<evidence type="ECO:0000256" key="1">
    <source>
        <dbReference type="SAM" id="SignalP"/>
    </source>
</evidence>
<evidence type="ECO:0000313" key="2">
    <source>
        <dbReference type="EMBL" id="WWV66959.1"/>
    </source>
</evidence>
<dbReference type="EMBL" id="CP146284">
    <property type="protein sequence ID" value="WWV66959.1"/>
    <property type="molecule type" value="Genomic_DNA"/>
</dbReference>
<protein>
    <recommendedName>
        <fullName evidence="4">Lipoprotein</fullName>
    </recommendedName>
</protein>
<keyword evidence="3" id="KW-1185">Reference proteome</keyword>
<feature type="chain" id="PRO_5047432134" description="Lipoprotein" evidence="1">
    <location>
        <begin position="23"/>
        <end position="331"/>
    </location>
</feature>
<dbReference type="PROSITE" id="PS51257">
    <property type="entry name" value="PROKAR_LIPOPROTEIN"/>
    <property type="match status" value="1"/>
</dbReference>
<name>A0ABZ2IQI7_9BACT</name>
<dbReference type="RefSeq" id="WP_251967430.1">
    <property type="nucleotide sequence ID" value="NZ_CP146284.1"/>
</dbReference>
<evidence type="ECO:0000313" key="3">
    <source>
        <dbReference type="Proteomes" id="UP001320603"/>
    </source>
</evidence>
<keyword evidence="1" id="KW-0732">Signal</keyword>
<reference evidence="2 3" key="1">
    <citation type="submission" date="2024-02" db="EMBL/GenBank/DDBJ databases">
        <title>Whole genome sequencing of Parabacteroides sp. AD58.</title>
        <authorList>
            <person name="Chaplin A.V."/>
            <person name="Pikina A.P."/>
            <person name="Sokolova S.R."/>
            <person name="Korostin D.O."/>
            <person name="Efimov B.A."/>
        </authorList>
    </citation>
    <scope>NUCLEOTIDE SEQUENCE [LARGE SCALE GENOMIC DNA]</scope>
    <source>
        <strain evidence="2 3">AD58</strain>
    </source>
</reference>
<dbReference type="InterPro" id="IPR011044">
    <property type="entry name" value="Quino_amine_DH_bsu"/>
</dbReference>
<evidence type="ECO:0008006" key="4">
    <source>
        <dbReference type="Google" id="ProtNLM"/>
    </source>
</evidence>
<organism evidence="2 3">
    <name type="scientific">Parabacteroides absconsus</name>
    <dbReference type="NCBI Taxonomy" id="2951805"/>
    <lineage>
        <taxon>Bacteria</taxon>
        <taxon>Pseudomonadati</taxon>
        <taxon>Bacteroidota</taxon>
        <taxon>Bacteroidia</taxon>
        <taxon>Bacteroidales</taxon>
        <taxon>Tannerellaceae</taxon>
        <taxon>Parabacteroides</taxon>
    </lineage>
</organism>
<dbReference type="SUPFAM" id="SSF50969">
    <property type="entry name" value="YVTN repeat-like/Quinoprotein amine dehydrogenase"/>
    <property type="match status" value="1"/>
</dbReference>
<feature type="signal peptide" evidence="1">
    <location>
        <begin position="1"/>
        <end position="22"/>
    </location>
</feature>
<proteinExistence type="predicted"/>
<gene>
    <name evidence="2" type="ORF">NEE14_002920</name>
</gene>
<accession>A0ABZ2IQI7</accession>
<sequence>MKQHWFISLFACLLLTSCQSDYQTLLLDEAQPLQATLLFEKDSNNYIYDIKATDTHLAILNQENDTQLTVYEKGKYDSPVFVVDPATYQEAILRKPHFRKEVTTDEVILLADNNSLFYRLSPENTNWQLQAEDPLFDVCNSFQYNRTQKEIYAVPFRPDLPYPFYYYNTSEGYYWVEADTCVHRQLAYKPDCYLCELCVHEKKDRAAIAYRFTNYVTFYDLEGNIETNIRIGQERIYPQLKETGALDTENTTKCLLDVCGTPDYLYCLYSRSADYATPTYLIAFHWNGKPYKTWQLDSYIRTMSVTNDNKTCYVVRSLPNKAQAISYYTLK</sequence>
<dbReference type="Proteomes" id="UP001320603">
    <property type="component" value="Chromosome"/>
</dbReference>